<evidence type="ECO:0000313" key="3">
    <source>
        <dbReference type="EMBL" id="TWO73347.1"/>
    </source>
</evidence>
<feature type="region of interest" description="Disordered" evidence="1">
    <location>
        <begin position="52"/>
        <end position="94"/>
    </location>
</feature>
<dbReference type="InterPro" id="IPR028974">
    <property type="entry name" value="TSP_type-3_rpt"/>
</dbReference>
<dbReference type="SUPFAM" id="SSF103647">
    <property type="entry name" value="TSP type-3 repeat"/>
    <property type="match status" value="1"/>
</dbReference>
<keyword evidence="2" id="KW-0732">Signal</keyword>
<protein>
    <recommendedName>
        <fullName evidence="5">Lipoprotein</fullName>
    </recommendedName>
</protein>
<reference evidence="3 4" key="1">
    <citation type="submission" date="2019-07" db="EMBL/GenBank/DDBJ databases">
        <title>Caenimonas sedimenti sp. nov., isolated from activated sludge.</title>
        <authorList>
            <person name="Xu J."/>
        </authorList>
    </citation>
    <scope>NUCLEOTIDE SEQUENCE [LARGE SCALE GENOMIC DNA]</scope>
    <source>
        <strain evidence="3 4">HX-9-20</strain>
    </source>
</reference>
<evidence type="ECO:0000256" key="2">
    <source>
        <dbReference type="SAM" id="SignalP"/>
    </source>
</evidence>
<dbReference type="RefSeq" id="WP_145889845.1">
    <property type="nucleotide sequence ID" value="NZ_VOBQ01000001.1"/>
</dbReference>
<name>A0A562ZY81_9BURK</name>
<dbReference type="Gene3D" id="4.10.1080.10">
    <property type="entry name" value="TSP type-3 repeat"/>
    <property type="match status" value="1"/>
</dbReference>
<dbReference type="PROSITE" id="PS51257">
    <property type="entry name" value="PROKAR_LIPOPROTEIN"/>
    <property type="match status" value="1"/>
</dbReference>
<feature type="chain" id="PRO_5021828562" description="Lipoprotein" evidence="2">
    <location>
        <begin position="19"/>
        <end position="94"/>
    </location>
</feature>
<dbReference type="Proteomes" id="UP000318199">
    <property type="component" value="Unassembled WGS sequence"/>
</dbReference>
<keyword evidence="4" id="KW-1185">Reference proteome</keyword>
<dbReference type="EMBL" id="VOBQ01000001">
    <property type="protein sequence ID" value="TWO73347.1"/>
    <property type="molecule type" value="Genomic_DNA"/>
</dbReference>
<gene>
    <name evidence="3" type="ORF">FN976_00435</name>
</gene>
<dbReference type="GO" id="GO:0005509">
    <property type="term" value="F:calcium ion binding"/>
    <property type="evidence" value="ECO:0007669"/>
    <property type="project" value="InterPro"/>
</dbReference>
<evidence type="ECO:0000313" key="4">
    <source>
        <dbReference type="Proteomes" id="UP000318199"/>
    </source>
</evidence>
<accession>A0A562ZY81</accession>
<evidence type="ECO:0008006" key="5">
    <source>
        <dbReference type="Google" id="ProtNLM"/>
    </source>
</evidence>
<feature type="signal peptide" evidence="2">
    <location>
        <begin position="1"/>
        <end position="18"/>
    </location>
</feature>
<feature type="compositionally biased region" description="Basic and acidic residues" evidence="1">
    <location>
        <begin position="52"/>
        <end position="86"/>
    </location>
</feature>
<organism evidence="3 4">
    <name type="scientific">Caenimonas sedimenti</name>
    <dbReference type="NCBI Taxonomy" id="2596921"/>
    <lineage>
        <taxon>Bacteria</taxon>
        <taxon>Pseudomonadati</taxon>
        <taxon>Pseudomonadota</taxon>
        <taxon>Betaproteobacteria</taxon>
        <taxon>Burkholderiales</taxon>
        <taxon>Comamonadaceae</taxon>
        <taxon>Caenimonas</taxon>
    </lineage>
</organism>
<dbReference type="AlphaFoldDB" id="A0A562ZY81"/>
<comment type="caution">
    <text evidence="3">The sequence shown here is derived from an EMBL/GenBank/DDBJ whole genome shotgun (WGS) entry which is preliminary data.</text>
</comment>
<evidence type="ECO:0000256" key="1">
    <source>
        <dbReference type="SAM" id="MobiDB-lite"/>
    </source>
</evidence>
<proteinExistence type="predicted"/>
<sequence>MRKFVLPLFAAMALGGCATDASYVGYSYGSGWGNPYYGSVGISAPLVIEGHGWRDGRGMRDRDGDGIPNRMDRDRDGDGVRNRADARPNNPRRQ</sequence>